<keyword evidence="5" id="KW-0472">Membrane</keyword>
<feature type="transmembrane region" description="Helical" evidence="5">
    <location>
        <begin position="126"/>
        <end position="147"/>
    </location>
</feature>
<dbReference type="Proteomes" id="UP000308430">
    <property type="component" value="Unassembled WGS sequence"/>
</dbReference>
<dbReference type="CDD" id="cd16917">
    <property type="entry name" value="HATPase_UhpB-NarQ-NarX-like"/>
    <property type="match status" value="1"/>
</dbReference>
<feature type="transmembrane region" description="Helical" evidence="5">
    <location>
        <begin position="205"/>
        <end position="226"/>
    </location>
</feature>
<keyword evidence="1" id="KW-0808">Transferase</keyword>
<evidence type="ECO:0000313" key="8">
    <source>
        <dbReference type="EMBL" id="THF61841.1"/>
    </source>
</evidence>
<evidence type="ECO:0000259" key="6">
    <source>
        <dbReference type="PROSITE" id="PS50109"/>
    </source>
</evidence>
<feature type="transmembrane region" description="Helical" evidence="5">
    <location>
        <begin position="530"/>
        <end position="548"/>
    </location>
</feature>
<proteinExistence type="predicted"/>
<evidence type="ECO:0000256" key="4">
    <source>
        <dbReference type="SAM" id="MobiDB-lite"/>
    </source>
</evidence>
<dbReference type="EMBL" id="SSOC01000008">
    <property type="protein sequence ID" value="THF61841.1"/>
    <property type="molecule type" value="Genomic_DNA"/>
</dbReference>
<dbReference type="GO" id="GO:0046983">
    <property type="term" value="F:protein dimerization activity"/>
    <property type="evidence" value="ECO:0007669"/>
    <property type="project" value="InterPro"/>
</dbReference>
<dbReference type="Pfam" id="PF08447">
    <property type="entry name" value="PAS_3"/>
    <property type="match status" value="1"/>
</dbReference>
<feature type="region of interest" description="Disordered" evidence="4">
    <location>
        <begin position="654"/>
        <end position="677"/>
    </location>
</feature>
<keyword evidence="2" id="KW-0418">Kinase</keyword>
<feature type="transmembrane region" description="Helical" evidence="5">
    <location>
        <begin position="102"/>
        <end position="119"/>
    </location>
</feature>
<dbReference type="NCBIfam" id="TIGR00229">
    <property type="entry name" value="sensory_box"/>
    <property type="match status" value="1"/>
</dbReference>
<dbReference type="GO" id="GO:0000155">
    <property type="term" value="F:phosphorelay sensor kinase activity"/>
    <property type="evidence" value="ECO:0007669"/>
    <property type="project" value="InterPro"/>
</dbReference>
<sequence length="912" mass="98354">MIADDGGYGSGCLRRLMDFDRIPWRGNNNDRPARPAALFMSDATATLFGSHRPRIESDPHWLARLPMLIGILLAAFGLPLALGAVLAPTVLMRWLPVLQTSGPNSLLALALLGAAVIALRTDRPHLGDLFAGAALLLAVGPLLQALLGLHPADGVLRLILDTRQEPGRADFWPGRMSMFSSIGLMLAAGCLIMLGRLAGGRGVKLWFVALTALFALGLVGVLGPLVELPLLVSPFGESVETGMGTACGLLALVLALFRMAVGAPPVAAYFAGRPDRSVFALSAVGLMGMLVVGGVLTSGLLAGASLQGQRDALAESLRAHLLLADAELRVAGSIAEEARRRAEGGALDWFVAPENLAGARAAAVSIRIEPPGTRAPRDGGLRMPLGRDGEAALTLRAGWWIESRRTLDAERGDIVVEMPFAPFDLLAERIAALGRSGELVVCGQPDGDGMEHCFPTRRIGRAFERMLVQARKPQPTPMARALEGESGVELVRDYRQRRVMAAYAPIAGSAAGVVLKVDVADLQAPLRRTLWGGVLLVLLVALAGGAVVHRHVKPLLLRLSRTERALNRAQAVARVGSWYASARSGSIAWSDETYRIFGAERGTSINHRRVISAIHPDERARVRAAWRSALGGEPHDIEYRILAAGKTRWVRERAEPEFERGGTTPSGTTGTVEDVSERKAREAELLDSRQKLRELAAHHEKLREEERTHIAREIHDEFGQHLTALRMEAALLQLQFGEDHPALAQRVSVMKKSIDRTIQVVRGVASSLRPAALDLGLGSAAEWLVGEFSTRSGVHCELSQPEQELELDDARATVVFRILQESLTNISRHAGASRVEVDIFQLDENVVLEVRDDGGGFDLDEVRGKKTFGLMGIRERARMFGGSARFSSRPGAGTSLRVEIPLKDENAEGVMP</sequence>
<organism evidence="8 9">
    <name type="scientific">Pseudothauera nasutitermitis</name>
    <dbReference type="NCBI Taxonomy" id="2565930"/>
    <lineage>
        <taxon>Bacteria</taxon>
        <taxon>Pseudomonadati</taxon>
        <taxon>Pseudomonadota</taxon>
        <taxon>Betaproteobacteria</taxon>
        <taxon>Rhodocyclales</taxon>
        <taxon>Zoogloeaceae</taxon>
        <taxon>Pseudothauera</taxon>
    </lineage>
</organism>
<feature type="domain" description="PAS" evidence="7">
    <location>
        <begin position="589"/>
        <end position="633"/>
    </location>
</feature>
<evidence type="ECO:0000256" key="2">
    <source>
        <dbReference type="ARBA" id="ARBA00022777"/>
    </source>
</evidence>
<feature type="domain" description="Histidine kinase" evidence="6">
    <location>
        <begin position="713"/>
        <end position="904"/>
    </location>
</feature>
<dbReference type="PROSITE" id="PS50109">
    <property type="entry name" value="HIS_KIN"/>
    <property type="match status" value="1"/>
</dbReference>
<dbReference type="PANTHER" id="PTHR24421:SF59">
    <property type="entry name" value="OXYGEN SENSOR HISTIDINE KINASE NREB"/>
    <property type="match status" value="1"/>
</dbReference>
<dbReference type="InterPro" id="IPR011712">
    <property type="entry name" value="Sig_transdc_His_kin_sub3_dim/P"/>
</dbReference>
<dbReference type="InterPro" id="IPR005467">
    <property type="entry name" value="His_kinase_dom"/>
</dbReference>
<dbReference type="InterPro" id="IPR050482">
    <property type="entry name" value="Sensor_HK_TwoCompSys"/>
</dbReference>
<dbReference type="Gene3D" id="2.10.70.100">
    <property type="match status" value="1"/>
</dbReference>
<dbReference type="InterPro" id="IPR036890">
    <property type="entry name" value="HATPase_C_sf"/>
</dbReference>
<dbReference type="InterPro" id="IPR003594">
    <property type="entry name" value="HATPase_dom"/>
</dbReference>
<evidence type="ECO:0000313" key="9">
    <source>
        <dbReference type="Proteomes" id="UP000308430"/>
    </source>
</evidence>
<dbReference type="InterPro" id="IPR035965">
    <property type="entry name" value="PAS-like_dom_sf"/>
</dbReference>
<keyword evidence="9" id="KW-1185">Reference proteome</keyword>
<feature type="transmembrane region" description="Helical" evidence="5">
    <location>
        <begin position="61"/>
        <end position="82"/>
    </location>
</feature>
<keyword evidence="3" id="KW-0902">Two-component regulatory system</keyword>
<dbReference type="InterPro" id="IPR013655">
    <property type="entry name" value="PAS_fold_3"/>
</dbReference>
<dbReference type="SMART" id="SM00387">
    <property type="entry name" value="HATPase_c"/>
    <property type="match status" value="1"/>
</dbReference>
<dbReference type="SUPFAM" id="SSF55874">
    <property type="entry name" value="ATPase domain of HSP90 chaperone/DNA topoisomerase II/histidine kinase"/>
    <property type="match status" value="1"/>
</dbReference>
<gene>
    <name evidence="8" type="ORF">E6C76_19460</name>
</gene>
<dbReference type="GO" id="GO:0016020">
    <property type="term" value="C:membrane"/>
    <property type="evidence" value="ECO:0007669"/>
    <property type="project" value="InterPro"/>
</dbReference>
<reference evidence="8 9" key="1">
    <citation type="submission" date="2019-04" db="EMBL/GenBank/DDBJ databases">
        <title>Azoarcus nasutitermitis sp. nov. isolated from termite nest.</title>
        <authorList>
            <person name="Lin S.-Y."/>
            <person name="Hameed A."/>
            <person name="Hsu Y.-H."/>
            <person name="Young C.-C."/>
        </authorList>
    </citation>
    <scope>NUCLEOTIDE SEQUENCE [LARGE SCALE GENOMIC DNA]</scope>
    <source>
        <strain evidence="8 9">CC-YHH838</strain>
    </source>
</reference>
<dbReference type="InterPro" id="IPR000014">
    <property type="entry name" value="PAS"/>
</dbReference>
<protein>
    <submittedName>
        <fullName evidence="8">PAS domain S-box protein</fullName>
    </submittedName>
</protein>
<keyword evidence="5" id="KW-1133">Transmembrane helix</keyword>
<keyword evidence="5" id="KW-0812">Transmembrane</keyword>
<evidence type="ECO:0000256" key="5">
    <source>
        <dbReference type="SAM" id="Phobius"/>
    </source>
</evidence>
<name>A0A4S4ATE0_9RHOO</name>
<dbReference type="Gene3D" id="3.30.450.20">
    <property type="entry name" value="PAS domain"/>
    <property type="match status" value="1"/>
</dbReference>
<feature type="compositionally biased region" description="Low complexity" evidence="4">
    <location>
        <begin position="661"/>
        <end position="671"/>
    </location>
</feature>
<dbReference type="SUPFAM" id="SSF55785">
    <property type="entry name" value="PYP-like sensor domain (PAS domain)"/>
    <property type="match status" value="1"/>
</dbReference>
<comment type="caution">
    <text evidence="8">The sequence shown here is derived from an EMBL/GenBank/DDBJ whole genome shotgun (WGS) entry which is preliminary data.</text>
</comment>
<feature type="transmembrane region" description="Helical" evidence="5">
    <location>
        <begin position="246"/>
        <end position="271"/>
    </location>
</feature>
<dbReference type="Gene3D" id="3.30.565.10">
    <property type="entry name" value="Histidine kinase-like ATPase, C-terminal domain"/>
    <property type="match status" value="1"/>
</dbReference>
<dbReference type="OrthoDB" id="9813412at2"/>
<dbReference type="PANTHER" id="PTHR24421">
    <property type="entry name" value="NITRATE/NITRITE SENSOR PROTEIN NARX-RELATED"/>
    <property type="match status" value="1"/>
</dbReference>
<evidence type="ECO:0000256" key="3">
    <source>
        <dbReference type="ARBA" id="ARBA00023012"/>
    </source>
</evidence>
<dbReference type="PROSITE" id="PS50112">
    <property type="entry name" value="PAS"/>
    <property type="match status" value="1"/>
</dbReference>
<feature type="transmembrane region" description="Helical" evidence="5">
    <location>
        <begin position="278"/>
        <end position="301"/>
    </location>
</feature>
<evidence type="ECO:0000259" key="7">
    <source>
        <dbReference type="PROSITE" id="PS50112"/>
    </source>
</evidence>
<dbReference type="Pfam" id="PF02518">
    <property type="entry name" value="HATPase_c"/>
    <property type="match status" value="1"/>
</dbReference>
<feature type="transmembrane region" description="Helical" evidence="5">
    <location>
        <begin position="178"/>
        <end position="198"/>
    </location>
</feature>
<dbReference type="Gene3D" id="1.20.5.1930">
    <property type="match status" value="1"/>
</dbReference>
<dbReference type="AlphaFoldDB" id="A0A4S4ATE0"/>
<dbReference type="Pfam" id="PF07730">
    <property type="entry name" value="HisKA_3"/>
    <property type="match status" value="1"/>
</dbReference>
<accession>A0A4S4ATE0</accession>
<evidence type="ECO:0000256" key="1">
    <source>
        <dbReference type="ARBA" id="ARBA00022679"/>
    </source>
</evidence>